<reference evidence="3 4" key="1">
    <citation type="journal article" date="2017" name="Genome Announc.">
        <title>Complete Genome Sequence of Burkholderia stabilis FERMP-21014.</title>
        <authorList>
            <person name="Konishi K."/>
            <person name="Kumagai T."/>
            <person name="Sakasegawa S."/>
            <person name="Tamura T."/>
        </authorList>
    </citation>
    <scope>NUCLEOTIDE SEQUENCE [LARGE SCALE GENOMIC DNA]</scope>
    <source>
        <strain evidence="3 4">FERMP-21014</strain>
    </source>
</reference>
<keyword evidence="1" id="KW-1133">Transmembrane helix</keyword>
<gene>
    <name evidence="3" type="ORF">BSFP_014600</name>
</gene>
<organism evidence="3 4">
    <name type="scientific">Burkholderia stabilis</name>
    <dbReference type="NCBI Taxonomy" id="95485"/>
    <lineage>
        <taxon>Bacteria</taxon>
        <taxon>Pseudomonadati</taxon>
        <taxon>Pseudomonadota</taxon>
        <taxon>Betaproteobacteria</taxon>
        <taxon>Burkholderiales</taxon>
        <taxon>Burkholderiaceae</taxon>
        <taxon>Burkholderia</taxon>
        <taxon>Burkholderia cepacia complex</taxon>
    </lineage>
</organism>
<keyword evidence="1" id="KW-0472">Membrane</keyword>
<keyword evidence="1" id="KW-0812">Transmembrane</keyword>
<dbReference type="Gene3D" id="1.20.1270.180">
    <property type="match status" value="1"/>
</dbReference>
<dbReference type="Pfam" id="PF07007">
    <property type="entry name" value="LprI"/>
    <property type="match status" value="1"/>
</dbReference>
<dbReference type="GO" id="GO:0005576">
    <property type="term" value="C:extracellular region"/>
    <property type="evidence" value="ECO:0007669"/>
    <property type="project" value="TreeGrafter"/>
</dbReference>
<feature type="transmembrane region" description="Helical" evidence="1">
    <location>
        <begin position="49"/>
        <end position="69"/>
    </location>
</feature>
<dbReference type="AlphaFoldDB" id="A0A1Y1BFN4"/>
<evidence type="ECO:0000313" key="4">
    <source>
        <dbReference type="Proteomes" id="UP000218432"/>
    </source>
</evidence>
<sequence length="539" mass="57626">MQNTQNQPIWNPSTAASLSVVLTPAFGSYLHASNWRTLGQPERAAASKVWFYVSLLVLAAMAIVATGFVGKAGADNDTIRGVVNIGGLVYFVVWYLLSARKQVSYVKEQFGKTYTKKSLVKPVLVAFACAIAYAAVIFGLLVATHGGADADGSAADQSSSGGSSFSLAGLFGSGNKLDCAAPNVKQYVIDAYGTDPLMKTGIPDLVWALRDNRIKVHVDAIREMARNDQSKNIDCAASFVIDFPTEDLERAQQQDAFGLVMRVGNYSPVATSTFTAAITYQVATPSDTSERKNGPIVTLTTEEDRRVDKLLKTYAMYYEVLSLSGADITANSNNTASWDKTLKDNVVQSCSKTFGIDRCTCRISELEKIVPERDMWRFGFAQQAGGMFANRYVNLNKLVQALGQQCPMTQSVASILGNQAVASSVPASPAAVPAQDSAAPPVGKAAQPETAQPAQAAIVASFDCTKAASKIEKLICSSPETATADARLAAIYRAAAAKSSDPAVLKQQQRDWLKERNACDDAACLVRVTDARIQALSAM</sequence>
<name>A0A1Y1BFN4_9BURK</name>
<dbReference type="InterPro" id="IPR052755">
    <property type="entry name" value="Lysozyme_Inhibitor_LprI"/>
</dbReference>
<feature type="domain" description="Lysozyme inhibitor LprI-like N-terminal" evidence="2">
    <location>
        <begin position="464"/>
        <end position="536"/>
    </location>
</feature>
<dbReference type="Proteomes" id="UP000218432">
    <property type="component" value="Chromosome 1"/>
</dbReference>
<evidence type="ECO:0000256" key="1">
    <source>
        <dbReference type="SAM" id="Phobius"/>
    </source>
</evidence>
<proteinExistence type="predicted"/>
<evidence type="ECO:0000259" key="2">
    <source>
        <dbReference type="Pfam" id="PF07007"/>
    </source>
</evidence>
<dbReference type="RefSeq" id="WP_096471680.1">
    <property type="nucleotide sequence ID" value="NZ_AP018111.1"/>
</dbReference>
<dbReference type="InterPro" id="IPR009739">
    <property type="entry name" value="LprI-like_N"/>
</dbReference>
<feature type="transmembrane region" description="Helical" evidence="1">
    <location>
        <begin position="81"/>
        <end position="98"/>
    </location>
</feature>
<feature type="transmembrane region" description="Helical" evidence="1">
    <location>
        <begin position="119"/>
        <end position="143"/>
    </location>
</feature>
<dbReference type="PANTHER" id="PTHR37549">
    <property type="entry name" value="LIPOPROTEIN LPRI"/>
    <property type="match status" value="1"/>
</dbReference>
<dbReference type="PANTHER" id="PTHR37549:SF1">
    <property type="entry name" value="LIPOPROTEIN LPRI"/>
    <property type="match status" value="1"/>
</dbReference>
<evidence type="ECO:0000313" key="3">
    <source>
        <dbReference type="EMBL" id="BAX58643.1"/>
    </source>
</evidence>
<protein>
    <recommendedName>
        <fullName evidence="2">Lysozyme inhibitor LprI-like N-terminal domain-containing protein</fullName>
    </recommendedName>
</protein>
<accession>A0A1Y1BFN4</accession>
<dbReference type="EMBL" id="AP018111">
    <property type="protein sequence ID" value="BAX58643.1"/>
    <property type="molecule type" value="Genomic_DNA"/>
</dbReference>